<keyword evidence="3 7" id="KW-0378">Hydrolase</keyword>
<reference evidence="9 10" key="1">
    <citation type="journal article" date="2020" name="Microorganisms">
        <title>Osmotic Adaptation and Compatible Solute Biosynthesis of Phototrophic Bacteria as Revealed from Genome Analyses.</title>
        <authorList>
            <person name="Imhoff J.F."/>
            <person name="Rahn T."/>
            <person name="Kunzel S."/>
            <person name="Keller A."/>
            <person name="Neulinger S.C."/>
        </authorList>
    </citation>
    <scope>NUCLEOTIDE SEQUENCE [LARGE SCALE GENOMIC DNA]</scope>
    <source>
        <strain evidence="9 10">DSM 21303</strain>
    </source>
</reference>
<comment type="caution">
    <text evidence="9">The sequence shown here is derived from an EMBL/GenBank/DDBJ whole genome shotgun (WGS) entry which is preliminary data.</text>
</comment>
<evidence type="ECO:0000256" key="6">
    <source>
        <dbReference type="ARBA" id="ARBA00023236"/>
    </source>
</evidence>
<protein>
    <submittedName>
        <fullName evidence="9">Peptidase S24</fullName>
    </submittedName>
</protein>
<evidence type="ECO:0000256" key="2">
    <source>
        <dbReference type="ARBA" id="ARBA00022763"/>
    </source>
</evidence>
<dbReference type="CDD" id="cd06529">
    <property type="entry name" value="S24_LexA-like"/>
    <property type="match status" value="1"/>
</dbReference>
<dbReference type="GO" id="GO:0003677">
    <property type="term" value="F:DNA binding"/>
    <property type="evidence" value="ECO:0007669"/>
    <property type="project" value="InterPro"/>
</dbReference>
<dbReference type="Proteomes" id="UP001138802">
    <property type="component" value="Unassembled WGS sequence"/>
</dbReference>
<evidence type="ECO:0000256" key="4">
    <source>
        <dbReference type="ARBA" id="ARBA00022813"/>
    </source>
</evidence>
<evidence type="ECO:0000256" key="7">
    <source>
        <dbReference type="RuleBase" id="RU003991"/>
    </source>
</evidence>
<dbReference type="SUPFAM" id="SSF51306">
    <property type="entry name" value="LexA/Signal peptidase"/>
    <property type="match status" value="1"/>
</dbReference>
<proteinExistence type="inferred from homology"/>
<organism evidence="9 10">
    <name type="scientific">Thiocapsa imhoffii</name>
    <dbReference type="NCBI Taxonomy" id="382777"/>
    <lineage>
        <taxon>Bacteria</taxon>
        <taxon>Pseudomonadati</taxon>
        <taxon>Pseudomonadota</taxon>
        <taxon>Gammaproteobacteria</taxon>
        <taxon>Chromatiales</taxon>
        <taxon>Chromatiaceae</taxon>
        <taxon>Thiocapsa</taxon>
    </lineage>
</organism>
<dbReference type="InterPro" id="IPR015927">
    <property type="entry name" value="Peptidase_S24_S26A/B/C"/>
</dbReference>
<gene>
    <name evidence="9" type="ORF">CKO25_11015</name>
</gene>
<dbReference type="NCBIfam" id="NF007621">
    <property type="entry name" value="PRK10276.1"/>
    <property type="match status" value="1"/>
</dbReference>
<evidence type="ECO:0000256" key="5">
    <source>
        <dbReference type="ARBA" id="ARBA00023204"/>
    </source>
</evidence>
<dbReference type="GO" id="GO:0016787">
    <property type="term" value="F:hydrolase activity"/>
    <property type="evidence" value="ECO:0007669"/>
    <property type="project" value="UniProtKB-KW"/>
</dbReference>
<sequence length="166" mass="17665">MSRFATFDAGIGLVSARAPERAASDPLVALRPGTVSPPPCPLPLFQSRIPAGFPSPADDELEGTIDLNEQLIRHPAATFFLRVKGDSMIGAGIHDGDLVIVDRALNAKSGSIVVAAVDGELTLKRLKIAGGRVWLVPEHSDYAPLELRGEMDLVVWGVVAHVVHSF</sequence>
<dbReference type="PANTHER" id="PTHR33516:SF2">
    <property type="entry name" value="LEXA REPRESSOR-RELATED"/>
    <property type="match status" value="1"/>
</dbReference>
<dbReference type="RefSeq" id="WP_200387975.1">
    <property type="nucleotide sequence ID" value="NZ_NRSD01000010.1"/>
</dbReference>
<feature type="domain" description="Peptidase S24/S26A/S26B/S26C" evidence="8">
    <location>
        <begin position="43"/>
        <end position="159"/>
    </location>
</feature>
<dbReference type="GO" id="GO:0009432">
    <property type="term" value="P:SOS response"/>
    <property type="evidence" value="ECO:0007669"/>
    <property type="project" value="UniProtKB-KW"/>
</dbReference>
<name>A0A9X1B8U3_9GAMM</name>
<dbReference type="InterPro" id="IPR036286">
    <property type="entry name" value="LexA/Signal_pep-like_sf"/>
</dbReference>
<keyword evidence="2" id="KW-0227">DNA damage</keyword>
<keyword evidence="4 7" id="KW-0068">Autocatalytic cleavage</keyword>
<keyword evidence="10" id="KW-1185">Reference proteome</keyword>
<evidence type="ECO:0000313" key="10">
    <source>
        <dbReference type="Proteomes" id="UP001138802"/>
    </source>
</evidence>
<dbReference type="Gene3D" id="2.10.109.10">
    <property type="entry name" value="Umud Fragment, subunit A"/>
    <property type="match status" value="1"/>
</dbReference>
<dbReference type="InterPro" id="IPR050077">
    <property type="entry name" value="LexA_repressor"/>
</dbReference>
<evidence type="ECO:0000259" key="8">
    <source>
        <dbReference type="Pfam" id="PF00717"/>
    </source>
</evidence>
<evidence type="ECO:0000256" key="3">
    <source>
        <dbReference type="ARBA" id="ARBA00022801"/>
    </source>
</evidence>
<keyword evidence="5" id="KW-0234">DNA repair</keyword>
<evidence type="ECO:0000256" key="1">
    <source>
        <dbReference type="ARBA" id="ARBA00007484"/>
    </source>
</evidence>
<dbReference type="AlphaFoldDB" id="A0A9X1B8U3"/>
<keyword evidence="6" id="KW-0742">SOS response</keyword>
<evidence type="ECO:0000313" key="9">
    <source>
        <dbReference type="EMBL" id="MBK1645167.1"/>
    </source>
</evidence>
<dbReference type="Pfam" id="PF00717">
    <property type="entry name" value="Peptidase_S24"/>
    <property type="match status" value="1"/>
</dbReference>
<dbReference type="PRINTS" id="PR00726">
    <property type="entry name" value="LEXASERPTASE"/>
</dbReference>
<dbReference type="InterPro" id="IPR006197">
    <property type="entry name" value="Peptidase_S24_LexA"/>
</dbReference>
<dbReference type="InterPro" id="IPR039418">
    <property type="entry name" value="LexA-like"/>
</dbReference>
<dbReference type="GO" id="GO:0006355">
    <property type="term" value="P:regulation of DNA-templated transcription"/>
    <property type="evidence" value="ECO:0007669"/>
    <property type="project" value="InterPro"/>
</dbReference>
<comment type="similarity">
    <text evidence="1 7">Belongs to the peptidase S24 family.</text>
</comment>
<dbReference type="GO" id="GO:0006281">
    <property type="term" value="P:DNA repair"/>
    <property type="evidence" value="ECO:0007669"/>
    <property type="project" value="UniProtKB-KW"/>
</dbReference>
<dbReference type="EMBL" id="NRSD01000010">
    <property type="protein sequence ID" value="MBK1645167.1"/>
    <property type="molecule type" value="Genomic_DNA"/>
</dbReference>
<dbReference type="PANTHER" id="PTHR33516">
    <property type="entry name" value="LEXA REPRESSOR"/>
    <property type="match status" value="1"/>
</dbReference>
<accession>A0A9X1B8U3</accession>